<keyword evidence="1" id="KW-0479">Metal-binding</keyword>
<feature type="domain" description="Zn(2)-C6 fungal-type" evidence="8">
    <location>
        <begin position="50"/>
        <end position="79"/>
    </location>
</feature>
<proteinExistence type="predicted"/>
<feature type="compositionally biased region" description="Low complexity" evidence="7">
    <location>
        <begin position="670"/>
        <end position="700"/>
    </location>
</feature>
<keyword evidence="10" id="KW-1185">Reference proteome</keyword>
<feature type="compositionally biased region" description="Basic residues" evidence="7">
    <location>
        <begin position="36"/>
        <end position="47"/>
    </location>
</feature>
<dbReference type="PANTHER" id="PTHR36206">
    <property type="entry name" value="ASPERCRYPTIN BIOSYNTHESIS CLUSTER-SPECIFIC TRANSCRIPTION REGULATOR ATNN-RELATED"/>
    <property type="match status" value="1"/>
</dbReference>
<accession>A0AAE0MTZ1</accession>
<dbReference type="InterPro" id="IPR001138">
    <property type="entry name" value="Zn2Cys6_DnaBD"/>
</dbReference>
<keyword evidence="5" id="KW-0804">Transcription</keyword>
<sequence length="767" mass="85180">MSSSPELGHSPQLSSLSSDMIAISAMNGTAIDTSQRPKRARTSKPKVKTGCSNCKLRRIKCDEKRPACSNCVRSRKECTGYPPPPRSARPFEEIRIAPKPLLAAATPLPGRDAPIRLVPRRVVKYQRRLNTPPETPPQESAATAVILHRAPTANVPFTDREGLYFQLFREHTANELSGFFDSGFWSRTVLQECHSEPTIRHAVVALGALYKTLEKTCESPPGSPASDRDPTDLAMTHFRMALEKYHEAIRSLLNTADPMSNRTRLMASVLLACFDSFVGDHKQAIFQIQTGLQLLEKLRAERRRAFITQPGEPVEDELIQMFTRLAIQAKSYDMAFHFPQPYVVRLTPTEQDPSSPASDASSPGSQFQEPIPDRFASVIEARVAWDKLCERIFKFTETMFKHVPNGPMGLLPPNLKRYGLSFKQDLDAWSEAFEPILQSRTAPGVTSQEKAAIAVLKMSQIMALVLFLMTFNASEMQFDNFNSYFKAIVDLALEVVGDEERRAAAKRCPDPDFCRHGHGHNNSYALARDIFGGHEYAARHIKPSFSADLGIVPPLFVVATKCRDPVIRRQAIQLLRSSARREAMWDSELTARIGMWITEIEESDDFSMIVTPGSSPVASYSQMSMSMSMSMGMGMGAMDEAAVVVENMDGGAAASESGVVRSDSNGSMNGRNSTRWGRRTGSSSSSTSTTTTTAGRSSSTHYIWPTQQQQQQLAPPPPKVIIPEERRVMVRAVQFDLHKRTATVQLGTRGLRNGQMDLKTRTTSITW</sequence>
<dbReference type="GeneID" id="87857613"/>
<dbReference type="Gene3D" id="4.10.240.10">
    <property type="entry name" value="Zn(2)-C6 fungal-type DNA-binding domain"/>
    <property type="match status" value="1"/>
</dbReference>
<feature type="region of interest" description="Disordered" evidence="7">
    <location>
        <begin position="1"/>
        <end position="49"/>
    </location>
</feature>
<feature type="compositionally biased region" description="Low complexity" evidence="7">
    <location>
        <begin position="352"/>
        <end position="363"/>
    </location>
</feature>
<dbReference type="AlphaFoldDB" id="A0AAE0MTZ1"/>
<dbReference type="SUPFAM" id="SSF57701">
    <property type="entry name" value="Zn2/Cys6 DNA-binding domain"/>
    <property type="match status" value="1"/>
</dbReference>
<dbReference type="Pfam" id="PF11951">
    <property type="entry name" value="Fungal_trans_2"/>
    <property type="match status" value="1"/>
</dbReference>
<dbReference type="Proteomes" id="UP001278500">
    <property type="component" value="Unassembled WGS sequence"/>
</dbReference>
<comment type="caution">
    <text evidence="9">The sequence shown here is derived from an EMBL/GenBank/DDBJ whole genome shotgun (WGS) entry which is preliminary data.</text>
</comment>
<dbReference type="Pfam" id="PF00172">
    <property type="entry name" value="Zn_clus"/>
    <property type="match status" value="1"/>
</dbReference>
<keyword evidence="3" id="KW-0805">Transcription regulation</keyword>
<dbReference type="PANTHER" id="PTHR36206:SF4">
    <property type="entry name" value="HYPOTHETICAL CONSERVED PROTEIN (EUROFUNG)-RELATED"/>
    <property type="match status" value="1"/>
</dbReference>
<keyword evidence="6" id="KW-0539">Nucleus</keyword>
<evidence type="ECO:0000256" key="3">
    <source>
        <dbReference type="ARBA" id="ARBA00023015"/>
    </source>
</evidence>
<dbReference type="GO" id="GO:0003677">
    <property type="term" value="F:DNA binding"/>
    <property type="evidence" value="ECO:0007669"/>
    <property type="project" value="UniProtKB-KW"/>
</dbReference>
<dbReference type="InterPro" id="IPR052360">
    <property type="entry name" value="Transcr_Regulatory_Proteins"/>
</dbReference>
<gene>
    <name evidence="9" type="ORF">B0H65DRAFT_102786</name>
</gene>
<dbReference type="EMBL" id="JAUEPP010000002">
    <property type="protein sequence ID" value="KAK3350902.1"/>
    <property type="molecule type" value="Genomic_DNA"/>
</dbReference>
<dbReference type="CDD" id="cd00067">
    <property type="entry name" value="GAL4"/>
    <property type="match status" value="1"/>
</dbReference>
<evidence type="ECO:0000313" key="10">
    <source>
        <dbReference type="Proteomes" id="UP001278500"/>
    </source>
</evidence>
<protein>
    <recommendedName>
        <fullName evidence="8">Zn(2)-C6 fungal-type domain-containing protein</fullName>
    </recommendedName>
</protein>
<dbReference type="GO" id="GO:0008270">
    <property type="term" value="F:zinc ion binding"/>
    <property type="evidence" value="ECO:0007669"/>
    <property type="project" value="InterPro"/>
</dbReference>
<evidence type="ECO:0000256" key="7">
    <source>
        <dbReference type="SAM" id="MobiDB-lite"/>
    </source>
</evidence>
<evidence type="ECO:0000256" key="5">
    <source>
        <dbReference type="ARBA" id="ARBA00023163"/>
    </source>
</evidence>
<organism evidence="9 10">
    <name type="scientific">Neurospora tetraspora</name>
    <dbReference type="NCBI Taxonomy" id="94610"/>
    <lineage>
        <taxon>Eukaryota</taxon>
        <taxon>Fungi</taxon>
        <taxon>Dikarya</taxon>
        <taxon>Ascomycota</taxon>
        <taxon>Pezizomycotina</taxon>
        <taxon>Sordariomycetes</taxon>
        <taxon>Sordariomycetidae</taxon>
        <taxon>Sordariales</taxon>
        <taxon>Sordariaceae</taxon>
        <taxon>Neurospora</taxon>
    </lineage>
</organism>
<feature type="compositionally biased region" description="Polar residues" evidence="7">
    <location>
        <begin position="1"/>
        <end position="18"/>
    </location>
</feature>
<dbReference type="PROSITE" id="PS50048">
    <property type="entry name" value="ZN2_CY6_FUNGAL_2"/>
    <property type="match status" value="1"/>
</dbReference>
<dbReference type="RefSeq" id="XP_062684197.1">
    <property type="nucleotide sequence ID" value="XM_062820459.1"/>
</dbReference>
<keyword evidence="4" id="KW-0238">DNA-binding</keyword>
<evidence type="ECO:0000313" key="9">
    <source>
        <dbReference type="EMBL" id="KAK3350902.1"/>
    </source>
</evidence>
<evidence type="ECO:0000259" key="8">
    <source>
        <dbReference type="PROSITE" id="PS50048"/>
    </source>
</evidence>
<feature type="region of interest" description="Disordered" evidence="7">
    <location>
        <begin position="347"/>
        <end position="369"/>
    </location>
</feature>
<evidence type="ECO:0000256" key="4">
    <source>
        <dbReference type="ARBA" id="ARBA00023125"/>
    </source>
</evidence>
<dbReference type="PROSITE" id="PS00463">
    <property type="entry name" value="ZN2_CY6_FUNGAL_1"/>
    <property type="match status" value="1"/>
</dbReference>
<dbReference type="InterPro" id="IPR036864">
    <property type="entry name" value="Zn2-C6_fun-type_DNA-bd_sf"/>
</dbReference>
<dbReference type="SMART" id="SM00066">
    <property type="entry name" value="GAL4"/>
    <property type="match status" value="1"/>
</dbReference>
<reference evidence="9" key="2">
    <citation type="submission" date="2023-06" db="EMBL/GenBank/DDBJ databases">
        <authorList>
            <consortium name="Lawrence Berkeley National Laboratory"/>
            <person name="Haridas S."/>
            <person name="Hensen N."/>
            <person name="Bonometti L."/>
            <person name="Westerberg I."/>
            <person name="Brannstrom I.O."/>
            <person name="Guillou S."/>
            <person name="Cros-Aarteil S."/>
            <person name="Calhoun S."/>
            <person name="Kuo A."/>
            <person name="Mondo S."/>
            <person name="Pangilinan J."/>
            <person name="Riley R."/>
            <person name="Labutti K."/>
            <person name="Andreopoulos B."/>
            <person name="Lipzen A."/>
            <person name="Chen C."/>
            <person name="Yanf M."/>
            <person name="Daum C."/>
            <person name="Ng V."/>
            <person name="Clum A."/>
            <person name="Steindorff A."/>
            <person name="Ohm R."/>
            <person name="Martin F."/>
            <person name="Silar P."/>
            <person name="Natvig D."/>
            <person name="Lalanne C."/>
            <person name="Gautier V."/>
            <person name="Ament-Velasquez S.L."/>
            <person name="Kruys A."/>
            <person name="Hutchinson M.I."/>
            <person name="Powell A.J."/>
            <person name="Barry K."/>
            <person name="Miller A.N."/>
            <person name="Grigoriev I.V."/>
            <person name="Debuchy R."/>
            <person name="Gladieux P."/>
            <person name="Thoren M.H."/>
            <person name="Johannesson H."/>
        </authorList>
    </citation>
    <scope>NUCLEOTIDE SEQUENCE</scope>
    <source>
        <strain evidence="9">CBS 560.94</strain>
    </source>
</reference>
<evidence type="ECO:0000256" key="2">
    <source>
        <dbReference type="ARBA" id="ARBA00022833"/>
    </source>
</evidence>
<evidence type="ECO:0000256" key="6">
    <source>
        <dbReference type="ARBA" id="ARBA00023242"/>
    </source>
</evidence>
<name>A0AAE0MTZ1_9PEZI</name>
<reference evidence="9" key="1">
    <citation type="journal article" date="2023" name="Mol. Phylogenet. Evol.">
        <title>Genome-scale phylogeny and comparative genomics of the fungal order Sordariales.</title>
        <authorList>
            <person name="Hensen N."/>
            <person name="Bonometti L."/>
            <person name="Westerberg I."/>
            <person name="Brannstrom I.O."/>
            <person name="Guillou S."/>
            <person name="Cros-Aarteil S."/>
            <person name="Calhoun S."/>
            <person name="Haridas S."/>
            <person name="Kuo A."/>
            <person name="Mondo S."/>
            <person name="Pangilinan J."/>
            <person name="Riley R."/>
            <person name="LaButti K."/>
            <person name="Andreopoulos B."/>
            <person name="Lipzen A."/>
            <person name="Chen C."/>
            <person name="Yan M."/>
            <person name="Daum C."/>
            <person name="Ng V."/>
            <person name="Clum A."/>
            <person name="Steindorff A."/>
            <person name="Ohm R.A."/>
            <person name="Martin F."/>
            <person name="Silar P."/>
            <person name="Natvig D.O."/>
            <person name="Lalanne C."/>
            <person name="Gautier V."/>
            <person name="Ament-Velasquez S.L."/>
            <person name="Kruys A."/>
            <person name="Hutchinson M.I."/>
            <person name="Powell A.J."/>
            <person name="Barry K."/>
            <person name="Miller A.N."/>
            <person name="Grigoriev I.V."/>
            <person name="Debuchy R."/>
            <person name="Gladieux P."/>
            <person name="Hiltunen Thoren M."/>
            <person name="Johannesson H."/>
        </authorList>
    </citation>
    <scope>NUCLEOTIDE SEQUENCE</scope>
    <source>
        <strain evidence="9">CBS 560.94</strain>
    </source>
</reference>
<evidence type="ECO:0000256" key="1">
    <source>
        <dbReference type="ARBA" id="ARBA00022723"/>
    </source>
</evidence>
<feature type="region of interest" description="Disordered" evidence="7">
    <location>
        <begin position="654"/>
        <end position="700"/>
    </location>
</feature>
<dbReference type="GO" id="GO:0000981">
    <property type="term" value="F:DNA-binding transcription factor activity, RNA polymerase II-specific"/>
    <property type="evidence" value="ECO:0007669"/>
    <property type="project" value="InterPro"/>
</dbReference>
<keyword evidence="2" id="KW-0862">Zinc</keyword>
<dbReference type="InterPro" id="IPR021858">
    <property type="entry name" value="Fun_TF"/>
</dbReference>